<name>A0A1Y1V582_9FUNG</name>
<dbReference type="STRING" id="1754191.A0A1Y1V582"/>
<evidence type="ECO:0000256" key="3">
    <source>
        <dbReference type="ARBA" id="ARBA00012485"/>
    </source>
</evidence>
<dbReference type="Gene3D" id="3.30.2410.10">
    <property type="entry name" value="Hect, E3 ligase catalytic domain"/>
    <property type="match status" value="1"/>
</dbReference>
<evidence type="ECO:0000256" key="5">
    <source>
        <dbReference type="ARBA" id="ARBA00022786"/>
    </source>
</evidence>
<feature type="compositionally biased region" description="Acidic residues" evidence="7">
    <location>
        <begin position="378"/>
        <end position="393"/>
    </location>
</feature>
<evidence type="ECO:0000313" key="10">
    <source>
        <dbReference type="Proteomes" id="UP000193719"/>
    </source>
</evidence>
<dbReference type="AlphaFoldDB" id="A0A1Y1V582"/>
<dbReference type="Pfam" id="PF00632">
    <property type="entry name" value="HECT"/>
    <property type="match status" value="1"/>
</dbReference>
<reference evidence="9 10" key="2">
    <citation type="submission" date="2016-08" db="EMBL/GenBank/DDBJ databases">
        <title>Pervasive Adenine N6-methylation of Active Genes in Fungi.</title>
        <authorList>
            <consortium name="DOE Joint Genome Institute"/>
            <person name="Mondo S.J."/>
            <person name="Dannebaum R.O."/>
            <person name="Kuo R.C."/>
            <person name="Labutti K."/>
            <person name="Haridas S."/>
            <person name="Kuo A."/>
            <person name="Salamov A."/>
            <person name="Ahrendt S.R."/>
            <person name="Lipzen A."/>
            <person name="Sullivan W."/>
            <person name="Andreopoulos W.B."/>
            <person name="Clum A."/>
            <person name="Lindquist E."/>
            <person name="Daum C."/>
            <person name="Ramamoorthy G.K."/>
            <person name="Gryganskyi A."/>
            <person name="Culley D."/>
            <person name="Magnuson J.K."/>
            <person name="James T.Y."/>
            <person name="O'Malley M.A."/>
            <person name="Stajich J.E."/>
            <person name="Spatafora J.W."/>
            <person name="Visel A."/>
            <person name="Grigoriev I.V."/>
        </authorList>
    </citation>
    <scope>NUCLEOTIDE SEQUENCE [LARGE SCALE GENOMIC DNA]</scope>
    <source>
        <strain evidence="10">finn</strain>
    </source>
</reference>
<comment type="pathway">
    <text evidence="2">Protein modification; protein ubiquitination.</text>
</comment>
<dbReference type="Gene3D" id="3.30.2160.10">
    <property type="entry name" value="Hect, E3 ligase catalytic domain"/>
    <property type="match status" value="1"/>
</dbReference>
<dbReference type="PANTHER" id="PTHR45700">
    <property type="entry name" value="UBIQUITIN-PROTEIN LIGASE E3C"/>
    <property type="match status" value="1"/>
</dbReference>
<sequence length="1091" mass="127426">MYNFEFGSLNSNRKINLGGRTNQQDKKMLLKNTLAERKIRQENKLKNKSATKIQAFWRGRKEYEKLRKTLQKEWENDCKDIINDVDSCEIKNVINTLRKFLNFYKLSSNTEDLELMCKTLLILNKNKVEIILFPLSDDDYIEDYINQLRLFIPYCIKSIPYCQNSEKQKIFFKIIKILMTINIQPKDIIYSYEKETIHKNILNIILKAGLFNTINTLFYNIALNNNDVNIKQELKKLDLFNYSVYFLEMRNKLDIYKLYKLFIVDILTIPALPNRFDIKGLINFASHLPFVSLLEYISSNLDDIINYIENEANTYPNNNMLVNLLSNIVAFGRSLILKGSISFAILYITVINKILDKIPSHYFILNDQKNLLFNNVESDNESSDEEGEEEGSDNDTKMKEDAKDFILDQNILKWISYLWNPQDAIALYTKTINANSNNKDNEVVSSEIIAFCRLYLSLVLKIPAYSNEILSILLYTKNINLLYTLWNFANSSSLINEIINKTPIIKLISNENYSTEWYILSLFCKMLNRQLLTMGDDEFFSEQNQLNINNIVRVSIIVRNISYMIYMNYDSLNDEMMIQNSNISIANLKSIYPQLLRQLYTRDSRRKFTEDNIWIMISENEQDNLIRMVLNEENRINNNEFNDNNISNDYDMRSMFSGGIFSNDQSFLFNQHTNDNITSPTESAKDSFYKQRILILKHIPFVIPFEVRVNMFRAMIDQDKINRSGPYEWVSPVTRATIRRDRIFEDGYDQLNNLGRSLRQKIQISFINEQGLPEAGIDGGGVFKEFLTSITHQAFDMDYGLFLSTSNQCLYPNPHSYSRQSERLKYYEFLGRILGKALYEGILVDVFFASFFLSKWLGRISYLDDLPSLDENLYKGLLFIKNYQGNIEDLSLTFAIDDEQFGRAESVDLITNGSQIPVTDGNKIQYIYHMANYKLNTQINLQCKAFFRGLCDLIEPRWLQMFNQQELQTLISGSNDANVDLLDLKMNTEYSGVYDENHPTIKIFWQVVSDLTEEQKRKFIKFVTSCPRPPLLGFKTLQPKFAIRDSGNDQERLPTSSTCINLLKLPIYRTYDIMKSKLIYSISSDAGFELS</sequence>
<keyword evidence="4" id="KW-0808">Transferase</keyword>
<protein>
    <recommendedName>
        <fullName evidence="3">HECT-type E3 ubiquitin transferase</fullName>
        <ecNumber evidence="3">2.3.2.26</ecNumber>
    </recommendedName>
</protein>
<proteinExistence type="predicted"/>
<comment type="catalytic activity">
    <reaction evidence="1">
        <text>S-ubiquitinyl-[E2 ubiquitin-conjugating enzyme]-L-cysteine + [acceptor protein]-L-lysine = [E2 ubiquitin-conjugating enzyme]-L-cysteine + N(6)-ubiquitinyl-[acceptor protein]-L-lysine.</text>
        <dbReference type="EC" id="2.3.2.26"/>
    </reaction>
</comment>
<dbReference type="GO" id="GO:0000209">
    <property type="term" value="P:protein polyubiquitination"/>
    <property type="evidence" value="ECO:0007669"/>
    <property type="project" value="InterPro"/>
</dbReference>
<dbReference type="SMART" id="SM00119">
    <property type="entry name" value="HECTc"/>
    <property type="match status" value="1"/>
</dbReference>
<dbReference type="Gene3D" id="3.90.1750.10">
    <property type="entry name" value="Hect, E3 ligase catalytic domains"/>
    <property type="match status" value="1"/>
</dbReference>
<evidence type="ECO:0000256" key="2">
    <source>
        <dbReference type="ARBA" id="ARBA00004906"/>
    </source>
</evidence>
<dbReference type="GO" id="GO:0006511">
    <property type="term" value="P:ubiquitin-dependent protein catabolic process"/>
    <property type="evidence" value="ECO:0007669"/>
    <property type="project" value="TreeGrafter"/>
</dbReference>
<dbReference type="FunFam" id="3.30.2160.10:FF:000002">
    <property type="entry name" value="Putative Ubiquitin-protein ligase E3C"/>
    <property type="match status" value="1"/>
</dbReference>
<reference evidence="9 10" key="1">
    <citation type="submission" date="2016-08" db="EMBL/GenBank/DDBJ databases">
        <title>Genomes of anaerobic fungi encode conserved fungal cellulosomes for biomass hydrolysis.</title>
        <authorList>
            <consortium name="DOE Joint Genome Institute"/>
            <person name="Haitjema C.H."/>
            <person name="Gilmore S.P."/>
            <person name="Henske J.K."/>
            <person name="Solomon K.V."/>
            <person name="De Groot R."/>
            <person name="Kuo A."/>
            <person name="Mondo S.J."/>
            <person name="Salamov A.A."/>
            <person name="Labutti K."/>
            <person name="Zhao Z."/>
            <person name="Chiniquy J."/>
            <person name="Barry K."/>
            <person name="Brewer H.M."/>
            <person name="Purvine S.O."/>
            <person name="Wright A.T."/>
            <person name="Boxma B."/>
            <person name="Van Alen T."/>
            <person name="Hackstein J.H."/>
            <person name="Baker S.E."/>
            <person name="Grigoriev I.V."/>
            <person name="O'Malley M.A."/>
        </authorList>
    </citation>
    <scope>NUCLEOTIDE SEQUENCE [LARGE SCALE GENOMIC DNA]</scope>
    <source>
        <strain evidence="10">finn</strain>
    </source>
</reference>
<evidence type="ECO:0000256" key="6">
    <source>
        <dbReference type="PROSITE-ProRule" id="PRU00104"/>
    </source>
</evidence>
<evidence type="ECO:0000256" key="7">
    <source>
        <dbReference type="SAM" id="MobiDB-lite"/>
    </source>
</evidence>
<evidence type="ECO:0000256" key="4">
    <source>
        <dbReference type="ARBA" id="ARBA00022679"/>
    </source>
</evidence>
<comment type="caution">
    <text evidence="9">The sequence shown here is derived from an EMBL/GenBank/DDBJ whole genome shotgun (WGS) entry which is preliminary data.</text>
</comment>
<dbReference type="SUPFAM" id="SSF56204">
    <property type="entry name" value="Hect, E3 ligase catalytic domain"/>
    <property type="match status" value="1"/>
</dbReference>
<dbReference type="EC" id="2.3.2.26" evidence="3"/>
<evidence type="ECO:0000313" key="9">
    <source>
        <dbReference type="EMBL" id="ORX47544.1"/>
    </source>
</evidence>
<evidence type="ECO:0000256" key="1">
    <source>
        <dbReference type="ARBA" id="ARBA00000885"/>
    </source>
</evidence>
<feature type="region of interest" description="Disordered" evidence="7">
    <location>
        <begin position="377"/>
        <end position="397"/>
    </location>
</feature>
<keyword evidence="10" id="KW-1185">Reference proteome</keyword>
<feature type="active site" description="Glycyl thioester intermediate" evidence="6">
    <location>
        <position position="1059"/>
    </location>
</feature>
<dbReference type="PROSITE" id="PS50237">
    <property type="entry name" value="HECT"/>
    <property type="match status" value="1"/>
</dbReference>
<dbReference type="OrthoDB" id="8068875at2759"/>
<feature type="domain" description="HECT" evidence="8">
    <location>
        <begin position="758"/>
        <end position="1091"/>
    </location>
</feature>
<dbReference type="GO" id="GO:0061630">
    <property type="term" value="F:ubiquitin protein ligase activity"/>
    <property type="evidence" value="ECO:0007669"/>
    <property type="project" value="UniProtKB-EC"/>
</dbReference>
<dbReference type="CDD" id="cd00078">
    <property type="entry name" value="HECTc"/>
    <property type="match status" value="1"/>
</dbReference>
<dbReference type="PROSITE" id="PS50096">
    <property type="entry name" value="IQ"/>
    <property type="match status" value="1"/>
</dbReference>
<dbReference type="InterPro" id="IPR044611">
    <property type="entry name" value="E3A/B/C-like"/>
</dbReference>
<dbReference type="InterPro" id="IPR035983">
    <property type="entry name" value="Hect_E3_ubiquitin_ligase"/>
</dbReference>
<dbReference type="PANTHER" id="PTHR45700:SF2">
    <property type="entry name" value="UBIQUITIN-PROTEIN LIGASE E3C"/>
    <property type="match status" value="1"/>
</dbReference>
<accession>A0A1Y1V582</accession>
<evidence type="ECO:0000259" key="8">
    <source>
        <dbReference type="PROSITE" id="PS50237"/>
    </source>
</evidence>
<dbReference type="Proteomes" id="UP000193719">
    <property type="component" value="Unassembled WGS sequence"/>
</dbReference>
<gene>
    <name evidence="9" type="ORF">BCR36DRAFT_413490</name>
</gene>
<dbReference type="EMBL" id="MCFH01000030">
    <property type="protein sequence ID" value="ORX47544.1"/>
    <property type="molecule type" value="Genomic_DNA"/>
</dbReference>
<dbReference type="InterPro" id="IPR000569">
    <property type="entry name" value="HECT_dom"/>
</dbReference>
<dbReference type="FunFam" id="3.30.2410.10:FF:000017">
    <property type="entry name" value="E3 ubiquitin-protein ligase UPL7"/>
    <property type="match status" value="1"/>
</dbReference>
<organism evidence="9 10">
    <name type="scientific">Piromyces finnis</name>
    <dbReference type="NCBI Taxonomy" id="1754191"/>
    <lineage>
        <taxon>Eukaryota</taxon>
        <taxon>Fungi</taxon>
        <taxon>Fungi incertae sedis</taxon>
        <taxon>Chytridiomycota</taxon>
        <taxon>Chytridiomycota incertae sedis</taxon>
        <taxon>Neocallimastigomycetes</taxon>
        <taxon>Neocallimastigales</taxon>
        <taxon>Neocallimastigaceae</taxon>
        <taxon>Piromyces</taxon>
    </lineage>
</organism>
<dbReference type="CDD" id="cd23767">
    <property type="entry name" value="IQCD"/>
    <property type="match status" value="1"/>
</dbReference>
<keyword evidence="5 6" id="KW-0833">Ubl conjugation pathway</keyword>